<dbReference type="Proteomes" id="UP000636709">
    <property type="component" value="Unassembled WGS sequence"/>
</dbReference>
<dbReference type="AlphaFoldDB" id="A0A835AEY7"/>
<dbReference type="EMBL" id="JACEFO010002354">
    <property type="protein sequence ID" value="KAF8664103.1"/>
    <property type="molecule type" value="Genomic_DNA"/>
</dbReference>
<evidence type="ECO:0000313" key="2">
    <source>
        <dbReference type="Proteomes" id="UP000636709"/>
    </source>
</evidence>
<protein>
    <submittedName>
        <fullName evidence="1">Uncharacterized protein</fullName>
    </submittedName>
</protein>
<comment type="caution">
    <text evidence="1">The sequence shown here is derived from an EMBL/GenBank/DDBJ whole genome shotgun (WGS) entry which is preliminary data.</text>
</comment>
<sequence length="29" mass="3187">MVWFAFVATADGIAYKSPQEIGISRESIV</sequence>
<organism evidence="1 2">
    <name type="scientific">Digitaria exilis</name>
    <dbReference type="NCBI Taxonomy" id="1010633"/>
    <lineage>
        <taxon>Eukaryota</taxon>
        <taxon>Viridiplantae</taxon>
        <taxon>Streptophyta</taxon>
        <taxon>Embryophyta</taxon>
        <taxon>Tracheophyta</taxon>
        <taxon>Spermatophyta</taxon>
        <taxon>Magnoliopsida</taxon>
        <taxon>Liliopsida</taxon>
        <taxon>Poales</taxon>
        <taxon>Poaceae</taxon>
        <taxon>PACMAD clade</taxon>
        <taxon>Panicoideae</taxon>
        <taxon>Panicodae</taxon>
        <taxon>Paniceae</taxon>
        <taxon>Anthephorinae</taxon>
        <taxon>Digitaria</taxon>
    </lineage>
</organism>
<evidence type="ECO:0000313" key="1">
    <source>
        <dbReference type="EMBL" id="KAF8664103.1"/>
    </source>
</evidence>
<gene>
    <name evidence="1" type="ORF">HU200_055014</name>
</gene>
<reference evidence="1" key="1">
    <citation type="submission" date="2020-07" db="EMBL/GenBank/DDBJ databases">
        <title>Genome sequence and genetic diversity analysis of an under-domesticated orphan crop, white fonio (Digitaria exilis).</title>
        <authorList>
            <person name="Bennetzen J.L."/>
            <person name="Chen S."/>
            <person name="Ma X."/>
            <person name="Wang X."/>
            <person name="Yssel A.E.J."/>
            <person name="Chaluvadi S.R."/>
            <person name="Johnson M."/>
            <person name="Gangashetty P."/>
            <person name="Hamidou F."/>
            <person name="Sanogo M.D."/>
            <person name="Zwaenepoel A."/>
            <person name="Wallace J."/>
            <person name="Van De Peer Y."/>
            <person name="Van Deynze A."/>
        </authorList>
    </citation>
    <scope>NUCLEOTIDE SEQUENCE</scope>
    <source>
        <tissue evidence="1">Leaves</tissue>
    </source>
</reference>
<accession>A0A835AEY7</accession>
<proteinExistence type="predicted"/>
<name>A0A835AEY7_9POAL</name>
<keyword evidence="2" id="KW-1185">Reference proteome</keyword>